<dbReference type="Pfam" id="PF00158">
    <property type="entry name" value="Sigma54_activat"/>
    <property type="match status" value="1"/>
</dbReference>
<dbReference type="SUPFAM" id="SSF46689">
    <property type="entry name" value="Homeodomain-like"/>
    <property type="match status" value="1"/>
</dbReference>
<dbReference type="InterPro" id="IPR058031">
    <property type="entry name" value="AAA_lid_NorR"/>
</dbReference>
<dbReference type="CDD" id="cd00009">
    <property type="entry name" value="AAA"/>
    <property type="match status" value="1"/>
</dbReference>
<dbReference type="Gene3D" id="3.30.450.40">
    <property type="match status" value="1"/>
</dbReference>
<dbReference type="InterPro" id="IPR003018">
    <property type="entry name" value="GAF"/>
</dbReference>
<keyword evidence="1" id="KW-0547">Nucleotide-binding</keyword>
<dbReference type="InterPro" id="IPR029016">
    <property type="entry name" value="GAF-like_dom_sf"/>
</dbReference>
<dbReference type="PRINTS" id="PR01590">
    <property type="entry name" value="HTHFIS"/>
</dbReference>
<dbReference type="PANTHER" id="PTHR32071">
    <property type="entry name" value="TRANSCRIPTIONAL REGULATORY PROTEIN"/>
    <property type="match status" value="1"/>
</dbReference>
<dbReference type="GO" id="GO:0005524">
    <property type="term" value="F:ATP binding"/>
    <property type="evidence" value="ECO:0007669"/>
    <property type="project" value="UniProtKB-KW"/>
</dbReference>
<dbReference type="Proteomes" id="UP000243413">
    <property type="component" value="Chromosome I"/>
</dbReference>
<sequence>MNLMPERIAQQMMKRELVVILEMAKLLEKPLDAPRTIQGILRLLSQLYGLNCGRVSLPEANSDTLQVKYSYGLSVEDLKAGRFNLNINQGVTGYVMRTGSIGLVPDVDNEPLFVRRITELAHHSGGRMAFISVPILESGTPIGVLSVQREGMHERPFDGDISLLRVAAAMIGQVLRIHQFVVEQTEHLVKENQSLRHSIAIEGMVKQSLAHGILGSSPALMDAVRSTIQVAHSDAPVMLLGESGTGKEKFARMIHQQSDRREKPFICINCAAIPADLLESELFGHTKGAFTGAAQNKQGKIVQADGGTLFLDEIGDMPLSLQAKLLRVLQEKKVDPIGSNESVSVDFRVITATHVNLQAQVNQAAFRLDLFYRLHVVPVHLPPLRERQEDIKQLALHFLNELNHHYERNWSLCPEAFGILENFDWPGNIRQLQNVLERAALTSEQELLSGEKLRQALASESAITIPGNRHMPGTAAAPAEAPAAEEPRQYGRSYNWVQQDEAEQISAMLSQTNNNQSEAARRLNISLRQLRYRVDKLGIGRN</sequence>
<protein>
    <submittedName>
        <fullName evidence="8">Nif-specific regulatory protein</fullName>
    </submittedName>
</protein>
<dbReference type="STRING" id="472181.SAMN05216271_2739"/>
<dbReference type="Pfam" id="PF01590">
    <property type="entry name" value="GAF"/>
    <property type="match status" value="1"/>
</dbReference>
<evidence type="ECO:0000256" key="6">
    <source>
        <dbReference type="SAM" id="MobiDB-lite"/>
    </source>
</evidence>
<dbReference type="PROSITE" id="PS00688">
    <property type="entry name" value="SIGMA54_INTERACT_3"/>
    <property type="match status" value="1"/>
</dbReference>
<dbReference type="PROSITE" id="PS50045">
    <property type="entry name" value="SIGMA54_INTERACT_4"/>
    <property type="match status" value="1"/>
</dbReference>
<feature type="compositionally biased region" description="Low complexity" evidence="6">
    <location>
        <begin position="475"/>
        <end position="484"/>
    </location>
</feature>
<evidence type="ECO:0000259" key="7">
    <source>
        <dbReference type="PROSITE" id="PS50045"/>
    </source>
</evidence>
<evidence type="ECO:0000313" key="8">
    <source>
        <dbReference type="EMBL" id="SDS78971.1"/>
    </source>
</evidence>
<dbReference type="PROSITE" id="PS00675">
    <property type="entry name" value="SIGMA54_INTERACT_1"/>
    <property type="match status" value="1"/>
</dbReference>
<feature type="domain" description="Sigma-54 factor interaction" evidence="7">
    <location>
        <begin position="213"/>
        <end position="441"/>
    </location>
</feature>
<dbReference type="InterPro" id="IPR002078">
    <property type="entry name" value="Sigma_54_int"/>
</dbReference>
<keyword evidence="4" id="KW-0238">DNA-binding</keyword>
<dbReference type="InterPro" id="IPR025662">
    <property type="entry name" value="Sigma_54_int_dom_ATP-bd_1"/>
</dbReference>
<dbReference type="PANTHER" id="PTHR32071:SF99">
    <property type="entry name" value="TRANSCRIPTIONAL REGULATORY PROTEIN"/>
    <property type="match status" value="1"/>
</dbReference>
<dbReference type="GO" id="GO:0006355">
    <property type="term" value="P:regulation of DNA-templated transcription"/>
    <property type="evidence" value="ECO:0007669"/>
    <property type="project" value="InterPro"/>
</dbReference>
<dbReference type="FunFam" id="3.40.50.300:FF:000006">
    <property type="entry name" value="DNA-binding transcriptional regulator NtrC"/>
    <property type="match status" value="1"/>
</dbReference>
<evidence type="ECO:0000256" key="1">
    <source>
        <dbReference type="ARBA" id="ARBA00022741"/>
    </source>
</evidence>
<keyword evidence="3" id="KW-0805">Transcription regulation</keyword>
<dbReference type="InterPro" id="IPR025944">
    <property type="entry name" value="Sigma_54_int_dom_CS"/>
</dbReference>
<dbReference type="Pfam" id="PF02954">
    <property type="entry name" value="HTH_8"/>
    <property type="match status" value="1"/>
</dbReference>
<keyword evidence="2" id="KW-0067">ATP-binding</keyword>
<dbReference type="AlphaFoldDB" id="A0A1H1V3B0"/>
<dbReference type="PROSITE" id="PS00676">
    <property type="entry name" value="SIGMA54_INTERACT_2"/>
    <property type="match status" value="1"/>
</dbReference>
<evidence type="ECO:0000256" key="5">
    <source>
        <dbReference type="ARBA" id="ARBA00023163"/>
    </source>
</evidence>
<dbReference type="EMBL" id="LT629763">
    <property type="protein sequence ID" value="SDS78971.1"/>
    <property type="molecule type" value="Genomic_DNA"/>
</dbReference>
<dbReference type="Gene3D" id="1.10.8.60">
    <property type="match status" value="1"/>
</dbReference>
<name>A0A1H1V3B0_9GAMM</name>
<evidence type="ECO:0000313" key="9">
    <source>
        <dbReference type="Proteomes" id="UP000243413"/>
    </source>
</evidence>
<reference evidence="9" key="1">
    <citation type="submission" date="2016-10" db="EMBL/GenBank/DDBJ databases">
        <authorList>
            <person name="Varghese N."/>
            <person name="Submissions S."/>
        </authorList>
    </citation>
    <scope>NUCLEOTIDE SEQUENCE [LARGE SCALE GENOMIC DNA]</scope>
    <source>
        <strain evidence="9">JCM 14963</strain>
    </source>
</reference>
<dbReference type="InterPro" id="IPR002197">
    <property type="entry name" value="HTH_Fis"/>
</dbReference>
<dbReference type="InterPro" id="IPR009057">
    <property type="entry name" value="Homeodomain-like_sf"/>
</dbReference>
<dbReference type="Pfam" id="PF25601">
    <property type="entry name" value="AAA_lid_14"/>
    <property type="match status" value="1"/>
</dbReference>
<evidence type="ECO:0000256" key="2">
    <source>
        <dbReference type="ARBA" id="ARBA00022840"/>
    </source>
</evidence>
<gene>
    <name evidence="8" type="ORF">SAMN05216271_2739</name>
</gene>
<organism evidence="8 9">
    <name type="scientific">Halopseudomonas sabulinigri</name>
    <dbReference type="NCBI Taxonomy" id="472181"/>
    <lineage>
        <taxon>Bacteria</taxon>
        <taxon>Pseudomonadati</taxon>
        <taxon>Pseudomonadota</taxon>
        <taxon>Gammaproteobacteria</taxon>
        <taxon>Pseudomonadales</taxon>
        <taxon>Pseudomonadaceae</taxon>
        <taxon>Halopseudomonas</taxon>
    </lineage>
</organism>
<dbReference type="InterPro" id="IPR003593">
    <property type="entry name" value="AAA+_ATPase"/>
</dbReference>
<dbReference type="SMART" id="SM00065">
    <property type="entry name" value="GAF"/>
    <property type="match status" value="1"/>
</dbReference>
<proteinExistence type="predicted"/>
<dbReference type="Gene3D" id="1.10.10.60">
    <property type="entry name" value="Homeodomain-like"/>
    <property type="match status" value="1"/>
</dbReference>
<evidence type="ECO:0000256" key="3">
    <source>
        <dbReference type="ARBA" id="ARBA00023015"/>
    </source>
</evidence>
<dbReference type="GO" id="GO:0043565">
    <property type="term" value="F:sequence-specific DNA binding"/>
    <property type="evidence" value="ECO:0007669"/>
    <property type="project" value="InterPro"/>
</dbReference>
<dbReference type="SMART" id="SM00382">
    <property type="entry name" value="AAA"/>
    <property type="match status" value="1"/>
</dbReference>
<dbReference type="SUPFAM" id="SSF55781">
    <property type="entry name" value="GAF domain-like"/>
    <property type="match status" value="1"/>
</dbReference>
<dbReference type="SUPFAM" id="SSF52540">
    <property type="entry name" value="P-loop containing nucleoside triphosphate hydrolases"/>
    <property type="match status" value="1"/>
</dbReference>
<accession>A0A1H1V3B0</accession>
<evidence type="ECO:0000256" key="4">
    <source>
        <dbReference type="ARBA" id="ARBA00023125"/>
    </source>
</evidence>
<keyword evidence="5" id="KW-0804">Transcription</keyword>
<dbReference type="InterPro" id="IPR027417">
    <property type="entry name" value="P-loop_NTPase"/>
</dbReference>
<dbReference type="Gene3D" id="3.40.50.300">
    <property type="entry name" value="P-loop containing nucleotide triphosphate hydrolases"/>
    <property type="match status" value="1"/>
</dbReference>
<feature type="region of interest" description="Disordered" evidence="6">
    <location>
        <begin position="465"/>
        <end position="485"/>
    </location>
</feature>
<dbReference type="InterPro" id="IPR025943">
    <property type="entry name" value="Sigma_54_int_dom_ATP-bd_2"/>
</dbReference>